<comment type="similarity">
    <text evidence="2">Belongs to the glycogen phosphorylase family.</text>
</comment>
<gene>
    <name evidence="6" type="ordered locus">DSC_13455</name>
</gene>
<dbReference type="PANTHER" id="PTHR42655:SF1">
    <property type="entry name" value="GLYCOGEN PHOSPHORYLASE"/>
    <property type="match status" value="1"/>
</dbReference>
<dbReference type="GO" id="GO:0030170">
    <property type="term" value="F:pyridoxal phosphate binding"/>
    <property type="evidence" value="ECO:0007669"/>
    <property type="project" value="InterPro"/>
</dbReference>
<evidence type="ECO:0000256" key="1">
    <source>
        <dbReference type="ARBA" id="ARBA00001275"/>
    </source>
</evidence>
<dbReference type="KEGG" id="psd:DSC_13455"/>
<evidence type="ECO:0000259" key="5">
    <source>
        <dbReference type="Pfam" id="PF11897"/>
    </source>
</evidence>
<dbReference type="AlphaFoldDB" id="G7UT89"/>
<name>G7UT89_PSEUP</name>
<dbReference type="InterPro" id="IPR024517">
    <property type="entry name" value="Glycogen_phosphorylase_DUF3417"/>
</dbReference>
<keyword evidence="4" id="KW-0663">Pyridoxal phosphate</keyword>
<dbReference type="InterPro" id="IPR052182">
    <property type="entry name" value="Glycogen/Maltodextrin_Phosph"/>
</dbReference>
<dbReference type="GO" id="GO:0008184">
    <property type="term" value="F:glycogen phosphorylase activity"/>
    <property type="evidence" value="ECO:0007669"/>
    <property type="project" value="InterPro"/>
</dbReference>
<dbReference type="RefSeq" id="WP_014161508.1">
    <property type="nucleotide sequence ID" value="NC_016147.2"/>
</dbReference>
<dbReference type="Gene3D" id="3.40.50.2000">
    <property type="entry name" value="Glycogen Phosphorylase B"/>
    <property type="match status" value="3"/>
</dbReference>
<dbReference type="InterPro" id="IPR011834">
    <property type="entry name" value="Agluc_phsphrylas"/>
</dbReference>
<dbReference type="Proteomes" id="UP000005870">
    <property type="component" value="Chromosome"/>
</dbReference>
<feature type="domain" description="DUF3417" evidence="5">
    <location>
        <begin position="16"/>
        <end position="116"/>
    </location>
</feature>
<dbReference type="STRING" id="1045855.DSC_13455"/>
<evidence type="ECO:0000256" key="4">
    <source>
        <dbReference type="PIRSR" id="PIRSR000460-1"/>
    </source>
</evidence>
<dbReference type="EMBL" id="CP003093">
    <property type="protein sequence ID" value="AER57335.1"/>
    <property type="molecule type" value="Genomic_DNA"/>
</dbReference>
<comment type="catalytic activity">
    <reaction evidence="1">
        <text>[(1-&gt;4)-alpha-D-glucosyl](n) + phosphate = [(1-&gt;4)-alpha-D-glucosyl](n-1) + alpha-D-glucose 1-phosphate</text>
        <dbReference type="Rhea" id="RHEA:41732"/>
        <dbReference type="Rhea" id="RHEA-COMP:9584"/>
        <dbReference type="Rhea" id="RHEA-COMP:9586"/>
        <dbReference type="ChEBI" id="CHEBI:15444"/>
        <dbReference type="ChEBI" id="CHEBI:43474"/>
        <dbReference type="ChEBI" id="CHEBI:58601"/>
        <dbReference type="EC" id="2.4.1.1"/>
    </reaction>
</comment>
<evidence type="ECO:0000313" key="6">
    <source>
        <dbReference type="EMBL" id="AER57335.1"/>
    </source>
</evidence>
<keyword evidence="3" id="KW-0021">Allosteric enzyme</keyword>
<keyword evidence="7" id="KW-1185">Reference proteome</keyword>
<evidence type="ECO:0000313" key="7">
    <source>
        <dbReference type="Proteomes" id="UP000005870"/>
    </source>
</evidence>
<evidence type="ECO:0000256" key="3">
    <source>
        <dbReference type="ARBA" id="ARBA00022533"/>
    </source>
</evidence>
<dbReference type="PANTHER" id="PTHR42655">
    <property type="entry name" value="GLYCOGEN PHOSPHORYLASE"/>
    <property type="match status" value="1"/>
</dbReference>
<dbReference type="InterPro" id="IPR000811">
    <property type="entry name" value="Glyco_trans_35"/>
</dbReference>
<sequence>MAHVPGSNFDDISLCLRELAGDLSIHWTGANDGIWRTLDQQLWRLTRNPTLVLNTISASALRVQCEVPEFRALVQAMMAGRQRALAAPSWLQGLPAAPALRSVAYFSMEYMLGESLPIYSGGLGNVAGDQLKAASELGVPVTAVGILWQQGYFRQEIDGEGRQHALYPVNDAHEMAVEPLLDANGNRVRLTMHLRGLDIWIRGWQARVGRTRLLLLDTNDPANPVPIRLTTGQLYGGDSEMRLRQELVLGIGGWRMLLAAGVEPDICHLNDGHAALAVLERARSYMQAHDVSFQVALAATRPGNLFTTHTPVAAGFDRFAPALIARYLGGYAEQELGLSLPALLALGRQHAEADAEPFNMAYLAVRCAGAVNAVSSLHGQTSRDIFQGLFPRWPTPEVPVGHVTNGVHLPMWMSWRMRAALSPGAQAEDCIGDGAVDVPNAVAQASDGRLWDLRNQARTRLIVFARAHQARSRAAHGDTPERIASAGQGLDPHRLTVGFARRFASYKRPNLLLSDPERLLRLLNHPKRPLQLLVAGKAHPADLEGQQMLQRWHAFTRQAQTQGRVVLLQDYEVRLARHLIQGVDLWLNTPRRPWEASGTSGMKVLANGGLNLSQRDGWWAEACEGEVGWSIGDGEEHDASHDAIDAEQLYTVLEEEVVPAFYQRDAEGLPQAWLRRMRHSMSELVPRFTAERAVRDYTERYYLPGASAYLARTRLDPGRAGRLAQVSEQLRQHWPQIRFGSVQVQPGASAHQVELSLETGAIAPEWLQVQMYADGIAGQPARVLALEAVPGGQAGAPTRYRGSIPGDRPVEHYTARVIPSDACGLAVPLELPLIAWQR</sequence>
<proteinExistence type="inferred from homology"/>
<protein>
    <submittedName>
        <fullName evidence="6">Glycosyltransferase family protein</fullName>
    </submittedName>
</protein>
<dbReference type="PIRSF" id="PIRSF000460">
    <property type="entry name" value="Pprylas_GlgP"/>
    <property type="match status" value="1"/>
</dbReference>
<dbReference type="GO" id="GO:0005975">
    <property type="term" value="P:carbohydrate metabolic process"/>
    <property type="evidence" value="ECO:0007669"/>
    <property type="project" value="InterPro"/>
</dbReference>
<accession>G7UT89</accession>
<feature type="modified residue" description="N6-(pyridoxal phosphate)lysine" evidence="4">
    <location>
        <position position="603"/>
    </location>
</feature>
<organism evidence="6 7">
    <name type="scientific">Pseudoxanthomonas spadix (strain BD-a59)</name>
    <dbReference type="NCBI Taxonomy" id="1045855"/>
    <lineage>
        <taxon>Bacteria</taxon>
        <taxon>Pseudomonadati</taxon>
        <taxon>Pseudomonadota</taxon>
        <taxon>Gammaproteobacteria</taxon>
        <taxon>Lysobacterales</taxon>
        <taxon>Lysobacteraceae</taxon>
        <taxon>Pseudoxanthomonas</taxon>
    </lineage>
</organism>
<dbReference type="Pfam" id="PF11897">
    <property type="entry name" value="DUF3417"/>
    <property type="match status" value="1"/>
</dbReference>
<dbReference type="eggNOG" id="COG0058">
    <property type="taxonomic scope" value="Bacteria"/>
</dbReference>
<dbReference type="OrthoDB" id="7229284at2"/>
<evidence type="ECO:0000256" key="2">
    <source>
        <dbReference type="ARBA" id="ARBA00006047"/>
    </source>
</evidence>
<dbReference type="SUPFAM" id="SSF53756">
    <property type="entry name" value="UDP-Glycosyltransferase/glycogen phosphorylase"/>
    <property type="match status" value="1"/>
</dbReference>
<dbReference type="Pfam" id="PF00343">
    <property type="entry name" value="Phosphorylase"/>
    <property type="match status" value="1"/>
</dbReference>
<dbReference type="HOGENOM" id="CLU_015112_0_0_6"/>
<dbReference type="NCBIfam" id="TIGR02094">
    <property type="entry name" value="more_P_ylases"/>
    <property type="match status" value="1"/>
</dbReference>
<reference evidence="6 7" key="1">
    <citation type="journal article" date="2012" name="J. Bacteriol.">
        <title>Complete Genome Sequence of the BTEX-Degrading Bacterium Pseudoxanthomonas spadix BD-a59.</title>
        <authorList>
            <person name="Lee S.H."/>
            <person name="Jin H.M."/>
            <person name="Lee H.J."/>
            <person name="Kim J.M."/>
            <person name="Jeon C.O."/>
        </authorList>
    </citation>
    <scope>NUCLEOTIDE SEQUENCE [LARGE SCALE GENOMIC DNA]</scope>
    <source>
        <strain evidence="6 7">BD-a59</strain>
    </source>
</reference>